<organism evidence="3 4">
    <name type="scientific">Allochromatium warmingii</name>
    <name type="common">Chromatium warmingii</name>
    <dbReference type="NCBI Taxonomy" id="61595"/>
    <lineage>
        <taxon>Bacteria</taxon>
        <taxon>Pseudomonadati</taxon>
        <taxon>Pseudomonadota</taxon>
        <taxon>Gammaproteobacteria</taxon>
        <taxon>Chromatiales</taxon>
        <taxon>Chromatiaceae</taxon>
        <taxon>Allochromatium</taxon>
    </lineage>
</organism>
<dbReference type="Pfam" id="PF09723">
    <property type="entry name" value="Zn_ribbon_8"/>
    <property type="match status" value="1"/>
</dbReference>
<evidence type="ECO:0000313" key="4">
    <source>
        <dbReference type="Proteomes" id="UP000198672"/>
    </source>
</evidence>
<feature type="region of interest" description="Disordered" evidence="1">
    <location>
        <begin position="55"/>
        <end position="104"/>
    </location>
</feature>
<dbReference type="OrthoDB" id="9813321at2"/>
<dbReference type="InterPro" id="IPR013429">
    <property type="entry name" value="Regulatory_FmdB_Zinc_ribbon"/>
</dbReference>
<dbReference type="PANTHER" id="PTHR34404">
    <property type="entry name" value="REGULATORY PROTEIN, FMDB FAMILY"/>
    <property type="match status" value="1"/>
</dbReference>
<dbReference type="AlphaFoldDB" id="A0A1H3EBY5"/>
<feature type="compositionally biased region" description="Low complexity" evidence="1">
    <location>
        <begin position="88"/>
        <end position="104"/>
    </location>
</feature>
<keyword evidence="4" id="KW-1185">Reference proteome</keyword>
<dbReference type="PANTHER" id="PTHR34404:SF2">
    <property type="entry name" value="CONSERVED SERINE RICH PROTEIN"/>
    <property type="match status" value="1"/>
</dbReference>
<name>A0A1H3EBY5_ALLWA</name>
<gene>
    <name evidence="3" type="ORF">SAMN05421644_1129</name>
</gene>
<evidence type="ECO:0000256" key="1">
    <source>
        <dbReference type="SAM" id="MobiDB-lite"/>
    </source>
</evidence>
<feature type="domain" description="Putative regulatory protein FmdB zinc ribbon" evidence="2">
    <location>
        <begin position="1"/>
        <end position="42"/>
    </location>
</feature>
<proteinExistence type="predicted"/>
<dbReference type="SMART" id="SM00834">
    <property type="entry name" value="CxxC_CXXC_SSSS"/>
    <property type="match status" value="1"/>
</dbReference>
<feature type="compositionally biased region" description="Basic and acidic residues" evidence="1">
    <location>
        <begin position="56"/>
        <end position="87"/>
    </location>
</feature>
<protein>
    <submittedName>
        <fullName evidence="3">Putative regulatory protein, FmdB family</fullName>
    </submittedName>
</protein>
<dbReference type="EMBL" id="FNOW01000012">
    <property type="protein sequence ID" value="SDX75409.1"/>
    <property type="molecule type" value="Genomic_DNA"/>
</dbReference>
<dbReference type="RefSeq" id="WP_091332831.1">
    <property type="nucleotide sequence ID" value="NZ_FNOW01000012.1"/>
</dbReference>
<dbReference type="Proteomes" id="UP000198672">
    <property type="component" value="Unassembled WGS sequence"/>
</dbReference>
<evidence type="ECO:0000313" key="3">
    <source>
        <dbReference type="EMBL" id="SDX75409.1"/>
    </source>
</evidence>
<evidence type="ECO:0000259" key="2">
    <source>
        <dbReference type="SMART" id="SM00834"/>
    </source>
</evidence>
<dbReference type="NCBIfam" id="TIGR02605">
    <property type="entry name" value="CxxC_CxxC_SSSS"/>
    <property type="match status" value="1"/>
</dbReference>
<accession>A0A1H3EBY5</accession>
<sequence length="104" mass="11242">MPIYEYRCEHCGHALEVMQKISDAPLIDCPECSQPTLKKQISAAGFRLKGGGWYETDFKKSGDKKKNLHDSSSGEKKDSATKSDSAKSESASSTTKPAATQNAA</sequence>
<dbReference type="STRING" id="61595.SAMN05421644_1129"/>
<reference evidence="4" key="1">
    <citation type="submission" date="2016-10" db="EMBL/GenBank/DDBJ databases">
        <authorList>
            <person name="Varghese N."/>
            <person name="Submissions S."/>
        </authorList>
    </citation>
    <scope>NUCLEOTIDE SEQUENCE [LARGE SCALE GENOMIC DNA]</scope>
    <source>
        <strain evidence="4">DSM 173</strain>
    </source>
</reference>